<dbReference type="GO" id="GO:0000776">
    <property type="term" value="C:kinetochore"/>
    <property type="evidence" value="ECO:0007669"/>
    <property type="project" value="InterPro"/>
</dbReference>
<evidence type="ECO:0000256" key="4">
    <source>
        <dbReference type="SAM" id="MobiDB-lite"/>
    </source>
</evidence>
<feature type="region of interest" description="Disordered" evidence="4">
    <location>
        <begin position="156"/>
        <end position="181"/>
    </location>
</feature>
<comment type="subcellular location">
    <subcellularLocation>
        <location evidence="1">Nucleus</location>
    </subcellularLocation>
</comment>
<feature type="region of interest" description="Disordered" evidence="4">
    <location>
        <begin position="269"/>
        <end position="293"/>
    </location>
</feature>
<comment type="similarity">
    <text evidence="2">Belongs to the CENP-C/MIF2 family.</text>
</comment>
<sequence>MEPSEVVSQETVLAGSITKAENGVNKLLEDLLSRDSEELDGDGAVTLLTDQLHIKSPDLDKLNLPEFQEIQKINLKASARNLPKPGNVLLDKQNLLQVPRVKTPMKQKTECSVPSCGSPTPPKNPWASLSFLSKQILQSTLSDDPFSVDIEQSPATIASPAEGANRSSNPLDMEQSLSSSPKLESLLVEEDVICVRNSLKVSIGDVIKSVNDKMTDLAPSSDLGPRISFNDLEDGDAGMDNVVINANLTGTDADRDFQMSRPSEMAVAVEDTQQEGLASAQPDINMDELPTET</sequence>
<dbReference type="AlphaFoldDB" id="A0A2P2MZG9"/>
<name>A0A2P2MZG9_RHIMU</name>
<organism evidence="5">
    <name type="scientific">Rhizophora mucronata</name>
    <name type="common">Asiatic mangrove</name>
    <dbReference type="NCBI Taxonomy" id="61149"/>
    <lineage>
        <taxon>Eukaryota</taxon>
        <taxon>Viridiplantae</taxon>
        <taxon>Streptophyta</taxon>
        <taxon>Embryophyta</taxon>
        <taxon>Tracheophyta</taxon>
        <taxon>Spermatophyta</taxon>
        <taxon>Magnoliopsida</taxon>
        <taxon>eudicotyledons</taxon>
        <taxon>Gunneridae</taxon>
        <taxon>Pentapetalae</taxon>
        <taxon>rosids</taxon>
        <taxon>fabids</taxon>
        <taxon>Malpighiales</taxon>
        <taxon>Rhizophoraceae</taxon>
        <taxon>Rhizophora</taxon>
    </lineage>
</organism>
<keyword evidence="3" id="KW-0539">Nucleus</keyword>
<dbReference type="GO" id="GO:0019237">
    <property type="term" value="F:centromeric DNA binding"/>
    <property type="evidence" value="ECO:0007669"/>
    <property type="project" value="InterPro"/>
</dbReference>
<dbReference type="GO" id="GO:0005634">
    <property type="term" value="C:nucleus"/>
    <property type="evidence" value="ECO:0007669"/>
    <property type="project" value="UniProtKB-SubCell"/>
</dbReference>
<dbReference type="EMBL" id="GGEC01055133">
    <property type="protein sequence ID" value="MBX35617.1"/>
    <property type="molecule type" value="Transcribed_RNA"/>
</dbReference>
<evidence type="ECO:0000256" key="2">
    <source>
        <dbReference type="ARBA" id="ARBA00010291"/>
    </source>
</evidence>
<evidence type="ECO:0000313" key="5">
    <source>
        <dbReference type="EMBL" id="MBX35617.1"/>
    </source>
</evidence>
<dbReference type="GO" id="GO:0051315">
    <property type="term" value="P:attachment of mitotic spindle microtubules to kinetochore"/>
    <property type="evidence" value="ECO:0007669"/>
    <property type="project" value="TreeGrafter"/>
</dbReference>
<evidence type="ECO:0000256" key="1">
    <source>
        <dbReference type="ARBA" id="ARBA00004123"/>
    </source>
</evidence>
<dbReference type="PANTHER" id="PTHR16684">
    <property type="entry name" value="CENTROMERE PROTEIN C"/>
    <property type="match status" value="1"/>
</dbReference>
<accession>A0A2P2MZG9</accession>
<evidence type="ECO:0000256" key="3">
    <source>
        <dbReference type="ARBA" id="ARBA00023242"/>
    </source>
</evidence>
<reference evidence="5" key="1">
    <citation type="submission" date="2018-02" db="EMBL/GenBank/DDBJ databases">
        <title>Rhizophora mucronata_Transcriptome.</title>
        <authorList>
            <person name="Meera S.P."/>
            <person name="Sreeshan A."/>
            <person name="Augustine A."/>
        </authorList>
    </citation>
    <scope>NUCLEOTIDE SEQUENCE</scope>
    <source>
        <tissue evidence="5">Leaf</tissue>
    </source>
</reference>
<protein>
    <submittedName>
        <fullName evidence="5">Uncharacterized protein</fullName>
    </submittedName>
</protein>
<dbReference type="PANTHER" id="PTHR16684:SF11">
    <property type="entry name" value="CENTROMERE PROTEIN C"/>
    <property type="match status" value="1"/>
</dbReference>
<dbReference type="GO" id="GO:0051382">
    <property type="term" value="P:kinetochore assembly"/>
    <property type="evidence" value="ECO:0007669"/>
    <property type="project" value="InterPro"/>
</dbReference>
<dbReference type="InterPro" id="IPR028386">
    <property type="entry name" value="CENP-C/Mif2/cnp3"/>
</dbReference>
<dbReference type="GO" id="GO:0051455">
    <property type="term" value="P:spindle attachment to meiosis I kinetochore"/>
    <property type="evidence" value="ECO:0007669"/>
    <property type="project" value="TreeGrafter"/>
</dbReference>
<proteinExistence type="inferred from homology"/>